<dbReference type="EMBL" id="VCBC01000033">
    <property type="protein sequence ID" value="TLU59462.1"/>
    <property type="molecule type" value="Genomic_DNA"/>
</dbReference>
<dbReference type="Gene3D" id="1.25.40.10">
    <property type="entry name" value="Tetratricopeptide repeat domain"/>
    <property type="match status" value="1"/>
</dbReference>
<name>A0A5R9IHN9_9GAMM</name>
<evidence type="ECO:0000313" key="2">
    <source>
        <dbReference type="Proteomes" id="UP000307790"/>
    </source>
</evidence>
<dbReference type="SUPFAM" id="SSF48452">
    <property type="entry name" value="TPR-like"/>
    <property type="match status" value="1"/>
</dbReference>
<dbReference type="RefSeq" id="WP_138321837.1">
    <property type="nucleotide sequence ID" value="NZ_VCBC01000033.1"/>
</dbReference>
<accession>A0A5R9IHN9</accession>
<dbReference type="PROSITE" id="PS51257">
    <property type="entry name" value="PROKAR_LIPOPROTEIN"/>
    <property type="match status" value="1"/>
</dbReference>
<dbReference type="AlphaFoldDB" id="A0A5R9IHN9"/>
<protein>
    <recommendedName>
        <fullName evidence="3">Tetratricopeptide repeat protein</fullName>
    </recommendedName>
</protein>
<dbReference type="Proteomes" id="UP000307790">
    <property type="component" value="Unassembled WGS sequence"/>
</dbReference>
<evidence type="ECO:0008006" key="3">
    <source>
        <dbReference type="Google" id="ProtNLM"/>
    </source>
</evidence>
<dbReference type="OrthoDB" id="9875878at2"/>
<evidence type="ECO:0000313" key="1">
    <source>
        <dbReference type="EMBL" id="TLU59462.1"/>
    </source>
</evidence>
<proteinExistence type="predicted"/>
<reference evidence="1 2" key="1">
    <citation type="submission" date="2019-05" db="EMBL/GenBank/DDBJ databases">
        <title>Genome sequences of Thalassotalea litorea 1K03283.</title>
        <authorList>
            <person name="Zhang D."/>
        </authorList>
    </citation>
    <scope>NUCLEOTIDE SEQUENCE [LARGE SCALE GENOMIC DNA]</scope>
    <source>
        <strain evidence="1 2">MCCC 1K03283</strain>
    </source>
</reference>
<organism evidence="1 2">
    <name type="scientific">Thalassotalea litorea</name>
    <dbReference type="NCBI Taxonomy" id="2020715"/>
    <lineage>
        <taxon>Bacteria</taxon>
        <taxon>Pseudomonadati</taxon>
        <taxon>Pseudomonadota</taxon>
        <taxon>Gammaproteobacteria</taxon>
        <taxon>Alteromonadales</taxon>
        <taxon>Colwelliaceae</taxon>
        <taxon>Thalassotalea</taxon>
    </lineage>
</organism>
<dbReference type="InterPro" id="IPR011990">
    <property type="entry name" value="TPR-like_helical_dom_sf"/>
</dbReference>
<comment type="caution">
    <text evidence="1">The sequence shown here is derived from an EMBL/GenBank/DDBJ whole genome shotgun (WGS) entry which is preliminary data.</text>
</comment>
<gene>
    <name evidence="1" type="ORF">FE810_16930</name>
</gene>
<keyword evidence="2" id="KW-1185">Reference proteome</keyword>
<sequence length="285" mass="33028">MNDVKKVLFIAIFCFGLLGCERSSFDEDRYIAEYARVNDLLQSGSYVKALKASELFLKNYPDKLIPYFMNIALTVEVKKLKKLPRENTAEREKLVEQIIKSGSQVEVLFTQLSKRKKLENIGFLIAYGMILEEIGEYEESIGIFNKYYSREEIRNHPRYKYASLNFANALASTNQRNKGDLLLKSALQNSNDSLVIQGYVKFKADHYSQEEAVELANHYLREDANSADVKYQLCFTYEQYGDHSSAQSCYAELIDWSKVQEIELEYLNHAQTYLKNPKEVISDKF</sequence>